<dbReference type="EMBL" id="MU007038">
    <property type="protein sequence ID" value="KAF2430535.1"/>
    <property type="molecule type" value="Genomic_DNA"/>
</dbReference>
<protein>
    <submittedName>
        <fullName evidence="2">Uncharacterized protein</fullName>
    </submittedName>
</protein>
<accession>A0A9P4TYE9</accession>
<keyword evidence="1" id="KW-0732">Signal</keyword>
<comment type="caution">
    <text evidence="2">The sequence shown here is derived from an EMBL/GenBank/DDBJ whole genome shotgun (WGS) entry which is preliminary data.</text>
</comment>
<organism evidence="2 3">
    <name type="scientific">Tothia fuscella</name>
    <dbReference type="NCBI Taxonomy" id="1048955"/>
    <lineage>
        <taxon>Eukaryota</taxon>
        <taxon>Fungi</taxon>
        <taxon>Dikarya</taxon>
        <taxon>Ascomycota</taxon>
        <taxon>Pezizomycotina</taxon>
        <taxon>Dothideomycetes</taxon>
        <taxon>Pleosporomycetidae</taxon>
        <taxon>Venturiales</taxon>
        <taxon>Cylindrosympodiaceae</taxon>
        <taxon>Tothia</taxon>
    </lineage>
</organism>
<evidence type="ECO:0000256" key="1">
    <source>
        <dbReference type="SAM" id="SignalP"/>
    </source>
</evidence>
<reference evidence="2" key="1">
    <citation type="journal article" date="2020" name="Stud. Mycol.">
        <title>101 Dothideomycetes genomes: a test case for predicting lifestyles and emergence of pathogens.</title>
        <authorList>
            <person name="Haridas S."/>
            <person name="Albert R."/>
            <person name="Binder M."/>
            <person name="Bloem J."/>
            <person name="Labutti K."/>
            <person name="Salamov A."/>
            <person name="Andreopoulos B."/>
            <person name="Baker S."/>
            <person name="Barry K."/>
            <person name="Bills G."/>
            <person name="Bluhm B."/>
            <person name="Cannon C."/>
            <person name="Castanera R."/>
            <person name="Culley D."/>
            <person name="Daum C."/>
            <person name="Ezra D."/>
            <person name="Gonzalez J."/>
            <person name="Henrissat B."/>
            <person name="Kuo A."/>
            <person name="Liang C."/>
            <person name="Lipzen A."/>
            <person name="Lutzoni F."/>
            <person name="Magnuson J."/>
            <person name="Mondo S."/>
            <person name="Nolan M."/>
            <person name="Ohm R."/>
            <person name="Pangilinan J."/>
            <person name="Park H.-J."/>
            <person name="Ramirez L."/>
            <person name="Alfaro M."/>
            <person name="Sun H."/>
            <person name="Tritt A."/>
            <person name="Yoshinaga Y."/>
            <person name="Zwiers L.-H."/>
            <person name="Turgeon B."/>
            <person name="Goodwin S."/>
            <person name="Spatafora J."/>
            <person name="Crous P."/>
            <person name="Grigoriev I."/>
        </authorList>
    </citation>
    <scope>NUCLEOTIDE SEQUENCE</scope>
    <source>
        <strain evidence="2">CBS 130266</strain>
    </source>
</reference>
<evidence type="ECO:0000313" key="2">
    <source>
        <dbReference type="EMBL" id="KAF2430535.1"/>
    </source>
</evidence>
<keyword evidence="3" id="KW-1185">Reference proteome</keyword>
<dbReference type="AlphaFoldDB" id="A0A9P4TYE9"/>
<feature type="signal peptide" evidence="1">
    <location>
        <begin position="1"/>
        <end position="24"/>
    </location>
</feature>
<feature type="chain" id="PRO_5040351126" evidence="1">
    <location>
        <begin position="25"/>
        <end position="173"/>
    </location>
</feature>
<evidence type="ECO:0000313" key="3">
    <source>
        <dbReference type="Proteomes" id="UP000800235"/>
    </source>
</evidence>
<gene>
    <name evidence="2" type="ORF">EJ08DRAFT_697279</name>
</gene>
<name>A0A9P4TYE9_9PEZI</name>
<proteinExistence type="predicted"/>
<sequence>MKMLAQRALSALILLFFLYVSAVATPLGIKDSPLSSNTDVVPRRVPGFILRGRDSWSTYSFTLLLCDHAANDNCYTDQRCITISMLQNKCINLYDQNPNLSQKLSFLHVESVTEMSGGKAVGPGRDPPRCTLWENGDCKTGKPSIELSGNVENLKDRNWSDKARSVNCKRGGR</sequence>
<dbReference type="Proteomes" id="UP000800235">
    <property type="component" value="Unassembled WGS sequence"/>
</dbReference>